<name>A0A8I0CWF4_9PSED</name>
<reference evidence="1" key="1">
    <citation type="journal article" date="2020" name="Microorganisms">
        <title>Reliable Identification of Environmental Pseudomonas Isolates Using the rpoD Gene.</title>
        <authorList>
            <consortium name="The Broad Institute Genome Sequencing Platform"/>
            <person name="Girard L."/>
            <person name="Lood C."/>
            <person name="Rokni-Zadeh H."/>
            <person name="van Noort V."/>
            <person name="Lavigne R."/>
            <person name="De Mot R."/>
        </authorList>
    </citation>
    <scope>NUCLEOTIDE SEQUENCE [LARGE SCALE GENOMIC DNA]</scope>
    <source>
        <strain evidence="1">SWRI145</strain>
    </source>
</reference>
<keyword evidence="3" id="KW-1185">Reference proteome</keyword>
<gene>
    <name evidence="2" type="ORF">HU722_0025455</name>
    <name evidence="1" type="ORF">HU722_11885</name>
</gene>
<accession>A0A8I0CWF4</accession>
<sequence length="193" mass="21406">MTVVSSGIKTISRLGQPPICGMGKSQATKTRLGGRVLKQPIGVGFMYFSFKGNDMSHPKNTTAPPKAQHLPRSVADRAGFIYFEVQVVYEEARCKRSYPAVLDEAIARELKSILEQEVSPHSVRIIWAAGWSAEFEEFLRVDERMTDLIKSVRSAERPGYELCARLGQFGPYEGYAPHSAQSEDVARNSGVQP</sequence>
<dbReference type="KEGG" id="ptrt:HU722_0025455"/>
<evidence type="ECO:0000313" key="1">
    <source>
        <dbReference type="EMBL" id="MBC3292219.1"/>
    </source>
</evidence>
<dbReference type="EMBL" id="CP077084">
    <property type="protein sequence ID" value="QXH83280.1"/>
    <property type="molecule type" value="Genomic_DNA"/>
</dbReference>
<proteinExistence type="predicted"/>
<protein>
    <submittedName>
        <fullName evidence="1">Uncharacterized protein</fullName>
    </submittedName>
</protein>
<dbReference type="EMBL" id="JABWQF010000006">
    <property type="protein sequence ID" value="MBC3292219.1"/>
    <property type="molecule type" value="Genomic_DNA"/>
</dbReference>
<organism evidence="1">
    <name type="scientific">Pseudomonas tritici</name>
    <dbReference type="NCBI Taxonomy" id="2745518"/>
    <lineage>
        <taxon>Bacteria</taxon>
        <taxon>Pseudomonadati</taxon>
        <taxon>Pseudomonadota</taxon>
        <taxon>Gammaproteobacteria</taxon>
        <taxon>Pseudomonadales</taxon>
        <taxon>Pseudomonadaceae</taxon>
        <taxon>Pseudomonas</taxon>
    </lineage>
</organism>
<dbReference type="Proteomes" id="UP000615613">
    <property type="component" value="Chromosome"/>
</dbReference>
<reference evidence="2" key="2">
    <citation type="submission" date="2021-06" db="EMBL/GenBank/DDBJ databases">
        <title>Updating the genus Pseudomonas: Description of 43 new species and partition of the Pseudomonas putida group.</title>
        <authorList>
            <person name="Girard L."/>
            <person name="Lood C."/>
            <person name="Vandamme P."/>
            <person name="Rokni-Zadeh H."/>
            <person name="van Noort V."/>
            <person name="Hofte M."/>
            <person name="Lavigne R."/>
            <person name="De Mot R."/>
        </authorList>
    </citation>
    <scope>NUCLEOTIDE SEQUENCE</scope>
    <source>
        <strain evidence="2">SWRI145</strain>
    </source>
</reference>
<evidence type="ECO:0000313" key="3">
    <source>
        <dbReference type="Proteomes" id="UP000615613"/>
    </source>
</evidence>
<dbReference type="AlphaFoldDB" id="A0A8I0CWF4"/>
<evidence type="ECO:0000313" key="2">
    <source>
        <dbReference type="EMBL" id="QXH83280.1"/>
    </source>
</evidence>
<dbReference type="RefSeq" id="WP_186753072.1">
    <property type="nucleotide sequence ID" value="NZ_CP077084.1"/>
</dbReference>